<dbReference type="InterPro" id="IPR002818">
    <property type="entry name" value="DJ-1/PfpI"/>
</dbReference>
<keyword evidence="1" id="KW-0805">Transcription regulation</keyword>
<evidence type="ECO:0000256" key="3">
    <source>
        <dbReference type="ARBA" id="ARBA00023163"/>
    </source>
</evidence>
<feature type="signal peptide" evidence="4">
    <location>
        <begin position="1"/>
        <end position="22"/>
    </location>
</feature>
<gene>
    <name evidence="6" type="ORF">DIC66_12655</name>
</gene>
<evidence type="ECO:0000313" key="7">
    <source>
        <dbReference type="Proteomes" id="UP000260665"/>
    </source>
</evidence>
<dbReference type="InterPro" id="IPR029062">
    <property type="entry name" value="Class_I_gatase-like"/>
</dbReference>
<dbReference type="InterPro" id="IPR052158">
    <property type="entry name" value="INH-QAR"/>
</dbReference>
<dbReference type="InterPro" id="IPR018060">
    <property type="entry name" value="HTH_AraC"/>
</dbReference>
<feature type="domain" description="HTH araC/xylS-type" evidence="5">
    <location>
        <begin position="219"/>
        <end position="317"/>
    </location>
</feature>
<protein>
    <submittedName>
        <fullName evidence="6">AraC family transcriptional regulator</fullName>
    </submittedName>
</protein>
<dbReference type="OrthoDB" id="8543772at2"/>
<dbReference type="Pfam" id="PF12833">
    <property type="entry name" value="HTH_18"/>
    <property type="match status" value="1"/>
</dbReference>
<dbReference type="Gene3D" id="3.40.50.880">
    <property type="match status" value="1"/>
</dbReference>
<dbReference type="InterPro" id="IPR020449">
    <property type="entry name" value="Tscrpt_reg_AraC-type_HTH"/>
</dbReference>
<dbReference type="InterPro" id="IPR009057">
    <property type="entry name" value="Homeodomain-like_sf"/>
</dbReference>
<dbReference type="RefSeq" id="WP_117177724.1">
    <property type="nucleotide sequence ID" value="NZ_QFZK01000007.1"/>
</dbReference>
<dbReference type="Proteomes" id="UP000260665">
    <property type="component" value="Unassembled WGS sequence"/>
</dbReference>
<dbReference type="SMART" id="SM00342">
    <property type="entry name" value="HTH_ARAC"/>
    <property type="match status" value="1"/>
</dbReference>
<reference evidence="6 7" key="1">
    <citation type="submission" date="2018-05" db="EMBL/GenBank/DDBJ databases">
        <title>Rhodoferax soyangensis sp.nov., isolated from an oligotrophic freshwater lake.</title>
        <authorList>
            <person name="Park M."/>
        </authorList>
    </citation>
    <scope>NUCLEOTIDE SEQUENCE [LARGE SCALE GENOMIC DNA]</scope>
    <source>
        <strain evidence="6 7">IMCC26218</strain>
    </source>
</reference>
<dbReference type="Gene3D" id="1.10.10.60">
    <property type="entry name" value="Homeodomain-like"/>
    <property type="match status" value="1"/>
</dbReference>
<dbReference type="PROSITE" id="PS01124">
    <property type="entry name" value="HTH_ARAC_FAMILY_2"/>
    <property type="match status" value="1"/>
</dbReference>
<evidence type="ECO:0000256" key="4">
    <source>
        <dbReference type="SAM" id="SignalP"/>
    </source>
</evidence>
<dbReference type="GO" id="GO:0003700">
    <property type="term" value="F:DNA-binding transcription factor activity"/>
    <property type="evidence" value="ECO:0007669"/>
    <property type="project" value="InterPro"/>
</dbReference>
<dbReference type="PRINTS" id="PR00032">
    <property type="entry name" value="HTHARAC"/>
</dbReference>
<sequence length="322" mass="35615">MRRKLSVGFVLAPNFTMLALSAFVDTLRLAADEGDRSRPILCAWAVLSDTMRPVRSSSGISVNPDSELQDPKHFDYIVVVGGTLTTDLLSKGMAAYVQQAAVAGVPLVGICTGSFVLARLGLMQDRHSCISWFHHEEFRTLYPHLKASSDELFIIDGDRLTCAGGTSVVHLAAHLVKQFCGEAAAEKALRIMIEQSTLPARFPQPQPFQTPKTRDLRVRKAMLLMERNLESPLSAEFVARHVGVSVRQLERLFKTEVGCSPSVMALRIRLAHARHRLLHGQEPVSDIAMQSGFVNRSHFARSFRVEFGITPSDLRAQQTAAR</sequence>
<proteinExistence type="predicted"/>
<dbReference type="GO" id="GO:0043565">
    <property type="term" value="F:sequence-specific DNA binding"/>
    <property type="evidence" value="ECO:0007669"/>
    <property type="project" value="InterPro"/>
</dbReference>
<dbReference type="SUPFAM" id="SSF46689">
    <property type="entry name" value="Homeodomain-like"/>
    <property type="match status" value="2"/>
</dbReference>
<evidence type="ECO:0000259" key="5">
    <source>
        <dbReference type="PROSITE" id="PS01124"/>
    </source>
</evidence>
<dbReference type="PANTHER" id="PTHR43130:SF3">
    <property type="entry name" value="HTH-TYPE TRANSCRIPTIONAL REGULATOR RV1931C"/>
    <property type="match status" value="1"/>
</dbReference>
<evidence type="ECO:0000256" key="1">
    <source>
        <dbReference type="ARBA" id="ARBA00023015"/>
    </source>
</evidence>
<keyword evidence="3" id="KW-0804">Transcription</keyword>
<evidence type="ECO:0000313" key="6">
    <source>
        <dbReference type="EMBL" id="RFO96488.1"/>
    </source>
</evidence>
<organism evidence="6 7">
    <name type="scientific">Rhodoferax lacus</name>
    <dbReference type="NCBI Taxonomy" id="2184758"/>
    <lineage>
        <taxon>Bacteria</taxon>
        <taxon>Pseudomonadati</taxon>
        <taxon>Pseudomonadota</taxon>
        <taxon>Betaproteobacteria</taxon>
        <taxon>Burkholderiales</taxon>
        <taxon>Comamonadaceae</taxon>
        <taxon>Rhodoferax</taxon>
    </lineage>
</organism>
<accession>A0A3E1RAW4</accession>
<dbReference type="SUPFAM" id="SSF52317">
    <property type="entry name" value="Class I glutamine amidotransferase-like"/>
    <property type="match status" value="1"/>
</dbReference>
<keyword evidence="4" id="KW-0732">Signal</keyword>
<keyword evidence="7" id="KW-1185">Reference proteome</keyword>
<dbReference type="AlphaFoldDB" id="A0A3E1RAW4"/>
<feature type="chain" id="PRO_5017665703" evidence="4">
    <location>
        <begin position="23"/>
        <end position="322"/>
    </location>
</feature>
<keyword evidence="2" id="KW-0238">DNA-binding</keyword>
<dbReference type="EMBL" id="QFZK01000007">
    <property type="protein sequence ID" value="RFO96488.1"/>
    <property type="molecule type" value="Genomic_DNA"/>
</dbReference>
<comment type="caution">
    <text evidence="6">The sequence shown here is derived from an EMBL/GenBank/DDBJ whole genome shotgun (WGS) entry which is preliminary data.</text>
</comment>
<dbReference type="CDD" id="cd03136">
    <property type="entry name" value="GATase1_AraC_ArgR_like"/>
    <property type="match status" value="1"/>
</dbReference>
<dbReference type="PANTHER" id="PTHR43130">
    <property type="entry name" value="ARAC-FAMILY TRANSCRIPTIONAL REGULATOR"/>
    <property type="match status" value="1"/>
</dbReference>
<dbReference type="Pfam" id="PF01965">
    <property type="entry name" value="DJ-1_PfpI"/>
    <property type="match status" value="1"/>
</dbReference>
<evidence type="ECO:0000256" key="2">
    <source>
        <dbReference type="ARBA" id="ARBA00023125"/>
    </source>
</evidence>
<name>A0A3E1RAW4_9BURK</name>